<gene>
    <name evidence="1" type="ORF">S01H1_82013</name>
</gene>
<protein>
    <recommendedName>
        <fullName evidence="2">F5/8 type C domain-containing protein</fullName>
    </recommendedName>
</protein>
<comment type="caution">
    <text evidence="1">The sequence shown here is derived from an EMBL/GenBank/DDBJ whole genome shotgun (WGS) entry which is preliminary data.</text>
</comment>
<evidence type="ECO:0000313" key="1">
    <source>
        <dbReference type="EMBL" id="GAG46875.1"/>
    </source>
</evidence>
<accession>X0XU97</accession>
<organism evidence="1">
    <name type="scientific">marine sediment metagenome</name>
    <dbReference type="NCBI Taxonomy" id="412755"/>
    <lineage>
        <taxon>unclassified sequences</taxon>
        <taxon>metagenomes</taxon>
        <taxon>ecological metagenomes</taxon>
    </lineage>
</organism>
<dbReference type="AlphaFoldDB" id="X0XU97"/>
<dbReference type="EMBL" id="BARS01055562">
    <property type="protein sequence ID" value="GAG46875.1"/>
    <property type="molecule type" value="Genomic_DNA"/>
</dbReference>
<reference evidence="1" key="1">
    <citation type="journal article" date="2014" name="Front. Microbiol.">
        <title>High frequency of phylogenetically diverse reductive dehalogenase-homologous genes in deep subseafloor sedimentary metagenomes.</title>
        <authorList>
            <person name="Kawai M."/>
            <person name="Futagami T."/>
            <person name="Toyoda A."/>
            <person name="Takaki Y."/>
            <person name="Nishi S."/>
            <person name="Hori S."/>
            <person name="Arai W."/>
            <person name="Tsubouchi T."/>
            <person name="Morono Y."/>
            <person name="Uchiyama I."/>
            <person name="Ito T."/>
            <person name="Fujiyama A."/>
            <person name="Inagaki F."/>
            <person name="Takami H."/>
        </authorList>
    </citation>
    <scope>NUCLEOTIDE SEQUENCE</scope>
    <source>
        <strain evidence="1">Expedition CK06-06</strain>
    </source>
</reference>
<evidence type="ECO:0008006" key="2">
    <source>
        <dbReference type="Google" id="ProtNLM"/>
    </source>
</evidence>
<proteinExistence type="predicted"/>
<name>X0XU97_9ZZZZ</name>
<sequence length="113" mass="12448">MSGIIQYNLAVSGTPVVGYDGTGDFTTDAFRLCFNHAWAFSVTDSTTGGSPDYTIEVSNDDVQWYEYNSDSTNVSLDDGVDDTHMVWKYFRVVYDSTGVGSGTVTFWLSLKPN</sequence>